<gene>
    <name evidence="7" type="ORF">GSY63_19900</name>
</gene>
<reference evidence="7" key="1">
    <citation type="submission" date="2020-01" db="EMBL/GenBank/DDBJ databases">
        <authorList>
            <person name="Seo Y.L."/>
        </authorList>
    </citation>
    <scope>NUCLEOTIDE SEQUENCE</scope>
    <source>
        <strain evidence="7">R11</strain>
    </source>
</reference>
<dbReference type="GO" id="GO:0046677">
    <property type="term" value="P:response to antibiotic"/>
    <property type="evidence" value="ECO:0007669"/>
    <property type="project" value="InterPro"/>
</dbReference>
<comment type="function">
    <text evidence="5">An FAD-requiring monooxygenase active on some tetracycline antibiotic derivatives, which leads to their inactivation. Hydroxylates carbon 11a of tetracycline and some analogs.</text>
</comment>
<dbReference type="InterPro" id="IPR002938">
    <property type="entry name" value="FAD-bd"/>
</dbReference>
<keyword evidence="4 5" id="KW-0503">Monooxygenase</keyword>
<comment type="similarity">
    <text evidence="5">Belongs to the aromatic-ring hydroxylase family. TetX subfamily.</text>
</comment>
<dbReference type="Pfam" id="PF01494">
    <property type="entry name" value="FAD_binding_3"/>
    <property type="match status" value="2"/>
</dbReference>
<keyword evidence="8" id="KW-1185">Reference proteome</keyword>
<dbReference type="Gene3D" id="3.50.50.60">
    <property type="entry name" value="FAD/NAD(P)-binding domain"/>
    <property type="match status" value="1"/>
</dbReference>
<dbReference type="PANTHER" id="PTHR46972:SF1">
    <property type="entry name" value="FAD DEPENDENT OXIDOREDUCTASE DOMAIN-CONTAINING PROTEIN"/>
    <property type="match status" value="1"/>
</dbReference>
<dbReference type="SUPFAM" id="SSF51905">
    <property type="entry name" value="FAD/NAD(P)-binding domain"/>
    <property type="match status" value="1"/>
</dbReference>
<comment type="subunit">
    <text evidence="5">Monomer.</text>
</comment>
<accession>A0A965ZKJ8</accession>
<evidence type="ECO:0000256" key="4">
    <source>
        <dbReference type="ARBA" id="ARBA00023033"/>
    </source>
</evidence>
<dbReference type="InterPro" id="IPR043683">
    <property type="entry name" value="TetX_monooxygenase"/>
</dbReference>
<keyword evidence="5" id="KW-0547">Nucleotide-binding</keyword>
<dbReference type="GO" id="GO:0005737">
    <property type="term" value="C:cytoplasm"/>
    <property type="evidence" value="ECO:0007669"/>
    <property type="project" value="UniProtKB-SubCell"/>
</dbReference>
<dbReference type="EC" id="1.14.13.-" evidence="5"/>
<evidence type="ECO:0000313" key="7">
    <source>
        <dbReference type="EMBL" id="NCD71639.1"/>
    </source>
</evidence>
<feature type="binding site" evidence="5">
    <location>
        <position position="49"/>
    </location>
    <ligand>
        <name>FAD</name>
        <dbReference type="ChEBI" id="CHEBI:57692"/>
    </ligand>
</feature>
<evidence type="ECO:0000256" key="3">
    <source>
        <dbReference type="ARBA" id="ARBA00023002"/>
    </source>
</evidence>
<dbReference type="PANTHER" id="PTHR46972">
    <property type="entry name" value="MONOOXYGENASE ASQM-RELATED"/>
    <property type="match status" value="1"/>
</dbReference>
<feature type="binding site" evidence="5">
    <location>
        <position position="42"/>
    </location>
    <ligand>
        <name>NADPH</name>
        <dbReference type="ChEBI" id="CHEBI:57783"/>
    </ligand>
</feature>
<dbReference type="HAMAP" id="MF_00845">
    <property type="entry name" value="TetX_monooxygenase"/>
    <property type="match status" value="1"/>
</dbReference>
<comment type="caution">
    <text evidence="7">The sequence shown here is derived from an EMBL/GenBank/DDBJ whole genome shotgun (WGS) entry which is preliminary data.</text>
</comment>
<dbReference type="PRINTS" id="PR00420">
    <property type="entry name" value="RNGMNOXGNASE"/>
</dbReference>
<comment type="subcellular location">
    <subcellularLocation>
        <location evidence="5">Cytoplasm</location>
    </subcellularLocation>
</comment>
<evidence type="ECO:0000256" key="5">
    <source>
        <dbReference type="HAMAP-Rule" id="MF_00845"/>
    </source>
</evidence>
<feature type="domain" description="FAD-binding" evidence="6">
    <location>
        <begin position="6"/>
        <end position="71"/>
    </location>
</feature>
<evidence type="ECO:0000259" key="6">
    <source>
        <dbReference type="Pfam" id="PF01494"/>
    </source>
</evidence>
<keyword evidence="1 5" id="KW-0285">Flavoprotein</keyword>
<feature type="binding site" evidence="5">
    <location>
        <position position="304"/>
    </location>
    <ligand>
        <name>FAD</name>
        <dbReference type="ChEBI" id="CHEBI:57692"/>
    </ligand>
</feature>
<comment type="cofactor">
    <cofactor evidence="5">
        <name>FAD</name>
        <dbReference type="ChEBI" id="CHEBI:57692"/>
    </cofactor>
</comment>
<reference evidence="7" key="2">
    <citation type="submission" date="2020-10" db="EMBL/GenBank/DDBJ databases">
        <title>Mucilaginibacter sp. nov., isolated from soil.</title>
        <authorList>
            <person name="Jeon C.O."/>
        </authorList>
    </citation>
    <scope>NUCLEOTIDE SEQUENCE</scope>
    <source>
        <strain evidence="7">R11</strain>
    </source>
</reference>
<dbReference type="EMBL" id="WWEO01000044">
    <property type="protein sequence ID" value="NCD71639.1"/>
    <property type="molecule type" value="Genomic_DNA"/>
</dbReference>
<dbReference type="InterPro" id="IPR036188">
    <property type="entry name" value="FAD/NAD-bd_sf"/>
</dbReference>
<comment type="catalytic activity">
    <reaction evidence="5">
        <text>a tetracycline + NADPH + O2 + H(+) = an 11a-hydroxytetracycline + NADP(+) + H2O</text>
        <dbReference type="Rhea" id="RHEA:61444"/>
        <dbReference type="ChEBI" id="CHEBI:15377"/>
        <dbReference type="ChEBI" id="CHEBI:15378"/>
        <dbReference type="ChEBI" id="CHEBI:15379"/>
        <dbReference type="ChEBI" id="CHEBI:57783"/>
        <dbReference type="ChEBI" id="CHEBI:58349"/>
        <dbReference type="ChEBI" id="CHEBI:144644"/>
        <dbReference type="ChEBI" id="CHEBI:144645"/>
    </reaction>
</comment>
<dbReference type="GO" id="GO:0004497">
    <property type="term" value="F:monooxygenase activity"/>
    <property type="evidence" value="ECO:0007669"/>
    <property type="project" value="UniProtKB-UniRule"/>
</dbReference>
<name>A0A965ZKJ8_9SPHI</name>
<evidence type="ECO:0000256" key="1">
    <source>
        <dbReference type="ARBA" id="ARBA00022630"/>
    </source>
</evidence>
<comment type="domain">
    <text evidence="5">Consists of an N-terminal FAD-binding domain with a Rossman fold and a C-terminal substrate-binding domain.</text>
</comment>
<evidence type="ECO:0000256" key="2">
    <source>
        <dbReference type="ARBA" id="ARBA00022827"/>
    </source>
</evidence>
<dbReference type="AlphaFoldDB" id="A0A965ZKJ8"/>
<keyword evidence="3 5" id="KW-0560">Oxidoreductase</keyword>
<feature type="domain" description="FAD-binding" evidence="6">
    <location>
        <begin position="297"/>
        <end position="333"/>
    </location>
</feature>
<keyword evidence="5" id="KW-0963">Cytoplasm</keyword>
<keyword evidence="5" id="KW-0521">NADP</keyword>
<dbReference type="GO" id="GO:0071949">
    <property type="term" value="F:FAD binding"/>
    <property type="evidence" value="ECO:0007669"/>
    <property type="project" value="InterPro"/>
</dbReference>
<sequence length="387" mass="42148">MLKDKKIAIVGGGPGGLTLARLLQAGGGNVKVYERDFSQAARVQGAIVDLHFDSGLSVIEAAGLLDAFKANYMTGADKYRLVDPQAQILLDEGNQYGGITFGDKNFRPEIDRGALRDLLIAALEPGTVVWDSQFISMKPVGDSWELEFKNGNKTTADLVIGADGYRSKIRPYLTDTKALYSGATIIQGEIDDPEAACPEIYELVNNANLMAMGSGKTIAVQPRGDGGLTFYAASMYPEHWTSTSGINFNNAGEVYQYLVSFYQDWNPVFYTLFKACTQFTPRPLNYFPLEQRWKTKANITLLGDAAHLMPPNGEGVNLAMLDALELSECLTSAEYPDLHVAVAAYEDKMISRAAALTDETMEGIEDFAAPTDESVQKLIQMLSGSSN</sequence>
<proteinExistence type="inferred from homology"/>
<dbReference type="Proteomes" id="UP000638732">
    <property type="component" value="Unassembled WGS sequence"/>
</dbReference>
<evidence type="ECO:0000313" key="8">
    <source>
        <dbReference type="Proteomes" id="UP000638732"/>
    </source>
</evidence>
<keyword evidence="2 5" id="KW-0274">FAD</keyword>
<organism evidence="7 8">
    <name type="scientific">Mucilaginibacter agri</name>
    <dbReference type="NCBI Taxonomy" id="2695265"/>
    <lineage>
        <taxon>Bacteria</taxon>
        <taxon>Pseudomonadati</taxon>
        <taxon>Bacteroidota</taxon>
        <taxon>Sphingobacteriia</taxon>
        <taxon>Sphingobacteriales</taxon>
        <taxon>Sphingobacteriaceae</taxon>
        <taxon>Mucilaginibacter</taxon>
    </lineage>
</organism>
<feature type="binding site" evidence="5">
    <location>
        <position position="112"/>
    </location>
    <ligand>
        <name>FAD</name>
        <dbReference type="ChEBI" id="CHEBI:57692"/>
    </ligand>
</feature>
<protein>
    <recommendedName>
        <fullName evidence="5">Flavin-dependent monooxygenase</fullName>
    </recommendedName>
    <alternativeName>
        <fullName evidence="5">TetX monooxygenase</fullName>
        <shortName evidence="5">TetX</shortName>
        <ecNumber evidence="5">1.14.13.-</ecNumber>
    </alternativeName>
</protein>